<proteinExistence type="inferred from homology"/>
<dbReference type="PATRIC" id="fig|161398.10.peg.3507"/>
<reference evidence="9" key="1">
    <citation type="submission" date="2015-11" db="EMBL/GenBank/DDBJ databases">
        <authorList>
            <person name="Kim K.M."/>
        </authorList>
    </citation>
    <scope>NUCLEOTIDE SEQUENCE [LARGE SCALE GENOMIC DNA]</scope>
    <source>
        <strain evidence="9">KCTC 12086</strain>
    </source>
</reference>
<dbReference type="GO" id="GO:0140359">
    <property type="term" value="F:ABC-type transporter activity"/>
    <property type="evidence" value="ECO:0007669"/>
    <property type="project" value="InterPro"/>
</dbReference>
<dbReference type="EMBL" id="CP013188">
    <property type="protein sequence ID" value="ALO43916.1"/>
    <property type="molecule type" value="Genomic_DNA"/>
</dbReference>
<dbReference type="InterPro" id="IPR013525">
    <property type="entry name" value="ABC2_TM"/>
</dbReference>
<evidence type="ECO:0000256" key="5">
    <source>
        <dbReference type="ARBA" id="ARBA00023136"/>
    </source>
</evidence>
<accession>A0A0S2K6G5</accession>
<feature type="transmembrane region" description="Helical" evidence="6">
    <location>
        <begin position="98"/>
        <end position="124"/>
    </location>
</feature>
<protein>
    <submittedName>
        <fullName evidence="8">Multidrug ABC transporter permease</fullName>
    </submittedName>
</protein>
<evidence type="ECO:0000256" key="3">
    <source>
        <dbReference type="ARBA" id="ARBA00022692"/>
    </source>
</evidence>
<feature type="transmembrane region" description="Helical" evidence="6">
    <location>
        <begin position="219"/>
        <end position="238"/>
    </location>
</feature>
<dbReference type="Pfam" id="PF01061">
    <property type="entry name" value="ABC2_membrane"/>
    <property type="match status" value="1"/>
</dbReference>
<name>A0A0S2K6G5_9GAMM</name>
<dbReference type="PANTHER" id="PTHR43229:SF3">
    <property type="entry name" value="ABC-TYPE MULTIDRUG TRANSPORT SYSTEM, PERMEASE COMPONENT"/>
    <property type="match status" value="1"/>
</dbReference>
<dbReference type="STRING" id="161398.PP2015_3441"/>
<dbReference type="AlphaFoldDB" id="A0A0S2K6G5"/>
<dbReference type="Proteomes" id="UP000061457">
    <property type="component" value="Chromosome II"/>
</dbReference>
<dbReference type="InterPro" id="IPR051784">
    <property type="entry name" value="Nod_factor_ABC_transporter"/>
</dbReference>
<comment type="subcellular location">
    <subcellularLocation>
        <location evidence="1">Membrane</location>
        <topology evidence="1">Multi-pass membrane protein</topology>
    </subcellularLocation>
</comment>
<evidence type="ECO:0000256" key="4">
    <source>
        <dbReference type="ARBA" id="ARBA00022989"/>
    </source>
</evidence>
<comment type="similarity">
    <text evidence="2">Belongs to the ABC-2 integral membrane protein family.</text>
</comment>
<evidence type="ECO:0000259" key="7">
    <source>
        <dbReference type="Pfam" id="PF01061"/>
    </source>
</evidence>
<feature type="domain" description="ABC-2 type transporter transmembrane" evidence="7">
    <location>
        <begin position="16"/>
        <end position="205"/>
    </location>
</feature>
<dbReference type="PIRSF" id="PIRSF006648">
    <property type="entry name" value="DrrB"/>
    <property type="match status" value="1"/>
</dbReference>
<organism evidence="8 9">
    <name type="scientific">Pseudoalteromonas phenolica</name>
    <dbReference type="NCBI Taxonomy" id="161398"/>
    <lineage>
        <taxon>Bacteria</taxon>
        <taxon>Pseudomonadati</taxon>
        <taxon>Pseudomonadota</taxon>
        <taxon>Gammaproteobacteria</taxon>
        <taxon>Alteromonadales</taxon>
        <taxon>Pseudoalteromonadaceae</taxon>
        <taxon>Pseudoalteromonas</taxon>
    </lineage>
</organism>
<feature type="transmembrane region" description="Helical" evidence="6">
    <location>
        <begin position="53"/>
        <end position="77"/>
    </location>
</feature>
<feature type="transmembrane region" description="Helical" evidence="6">
    <location>
        <begin position="20"/>
        <end position="41"/>
    </location>
</feature>
<keyword evidence="9" id="KW-1185">Reference proteome</keyword>
<dbReference type="InterPro" id="IPR000412">
    <property type="entry name" value="ABC_2_transport"/>
</dbReference>
<keyword evidence="5 6" id="KW-0472">Membrane</keyword>
<gene>
    <name evidence="8" type="ORF">PP2015_3441</name>
</gene>
<keyword evidence="3 6" id="KW-0812">Transmembrane</keyword>
<dbReference type="PANTHER" id="PTHR43229">
    <property type="entry name" value="NODULATION PROTEIN J"/>
    <property type="match status" value="1"/>
</dbReference>
<keyword evidence="4 6" id="KW-1133">Transmembrane helix</keyword>
<dbReference type="GO" id="GO:0043190">
    <property type="term" value="C:ATP-binding cassette (ABC) transporter complex"/>
    <property type="evidence" value="ECO:0007669"/>
    <property type="project" value="InterPro"/>
</dbReference>
<evidence type="ECO:0000313" key="9">
    <source>
        <dbReference type="Proteomes" id="UP000061457"/>
    </source>
</evidence>
<feature type="transmembrane region" description="Helical" evidence="6">
    <location>
        <begin position="165"/>
        <end position="184"/>
    </location>
</feature>
<evidence type="ECO:0000256" key="2">
    <source>
        <dbReference type="ARBA" id="ARBA00007783"/>
    </source>
</evidence>
<evidence type="ECO:0000313" key="8">
    <source>
        <dbReference type="EMBL" id="ALO43916.1"/>
    </source>
</evidence>
<evidence type="ECO:0000256" key="1">
    <source>
        <dbReference type="ARBA" id="ARBA00004141"/>
    </source>
</evidence>
<sequence length="245" mass="27072">MSSISLYSLKQEAWCDSKSVFRNLGFVIPTLAFPCAFYLFFGVAMGDEKTSSYLLINYIIFGVMGPALFNFGVNVATDREQGLLALKQLSPMPASQYLMGKTFTALLFSTLIFILLSTFAVLFSGVSMSLLKWGQVYALALLGTLPFCMLGLVMGLSFSAKSAPALVNLIYLPISMLSGLWLPITMFPEALQWFAWVLPSYHLSQLGLSILEMHQGFNLAWHLLGVALFTLPCGYLATKKYNSMK</sequence>
<dbReference type="OrthoDB" id="6388416at2"/>
<dbReference type="RefSeq" id="WP_058031743.1">
    <property type="nucleotide sequence ID" value="NZ_CP013188.1"/>
</dbReference>
<dbReference type="KEGG" id="pphe:PP2015_3441"/>
<feature type="transmembrane region" description="Helical" evidence="6">
    <location>
        <begin position="136"/>
        <end position="158"/>
    </location>
</feature>
<evidence type="ECO:0000256" key="6">
    <source>
        <dbReference type="SAM" id="Phobius"/>
    </source>
</evidence>